<protein>
    <submittedName>
        <fullName evidence="1">Uncharacterized protein</fullName>
    </submittedName>
</protein>
<evidence type="ECO:0000313" key="2">
    <source>
        <dbReference type="Proteomes" id="UP001160483"/>
    </source>
</evidence>
<comment type="caution">
    <text evidence="1">The sequence shown here is derived from an EMBL/GenBank/DDBJ whole genome shotgun (WGS) entry which is preliminary data.</text>
</comment>
<gene>
    <name evidence="1" type="ORF">PBS003_LOCUS406</name>
</gene>
<dbReference type="AlphaFoldDB" id="A0AAU9KXG9"/>
<sequence length="145" mass="16015">MSVITNGRTDQDVLGSIPVLAVKSFPPLSRTPPLSYSVPRSHIVTSSFHGTLRKRSHSGDMLLLKSVETSSRFAIAATHVSIALCSSLGESLAAEKLRLGSTSFVRWQLPVLSQPKRSGVRYRVLRQRGKFPMSRRCLVLRLQSI</sequence>
<proteinExistence type="predicted"/>
<organism evidence="1 2">
    <name type="scientific">Peronospora belbahrii</name>
    <dbReference type="NCBI Taxonomy" id="622444"/>
    <lineage>
        <taxon>Eukaryota</taxon>
        <taxon>Sar</taxon>
        <taxon>Stramenopiles</taxon>
        <taxon>Oomycota</taxon>
        <taxon>Peronosporomycetes</taxon>
        <taxon>Peronosporales</taxon>
        <taxon>Peronosporaceae</taxon>
        <taxon>Peronospora</taxon>
    </lineage>
</organism>
<name>A0AAU9KXG9_9STRA</name>
<reference evidence="1" key="1">
    <citation type="submission" date="2021-11" db="EMBL/GenBank/DDBJ databases">
        <authorList>
            <person name="Islam A."/>
            <person name="Islam S."/>
            <person name="Flora M.S."/>
            <person name="Rahman M."/>
            <person name="Ziaur R.M."/>
            <person name="Epstein J.H."/>
            <person name="Hassan M."/>
            <person name="Klassen M."/>
            <person name="Woodard K."/>
            <person name="Webb A."/>
            <person name="Webby R.J."/>
            <person name="El Zowalaty M.E."/>
        </authorList>
    </citation>
    <scope>NUCLEOTIDE SEQUENCE</scope>
    <source>
        <strain evidence="1">Pbs3</strain>
    </source>
</reference>
<evidence type="ECO:0000313" key="1">
    <source>
        <dbReference type="EMBL" id="CAH0473518.1"/>
    </source>
</evidence>
<dbReference type="EMBL" id="CAKKTJ010000086">
    <property type="protein sequence ID" value="CAH0473518.1"/>
    <property type="molecule type" value="Genomic_DNA"/>
</dbReference>
<dbReference type="Proteomes" id="UP001160483">
    <property type="component" value="Unassembled WGS sequence"/>
</dbReference>
<accession>A0AAU9KXG9</accession>